<dbReference type="Proteomes" id="UP000094869">
    <property type="component" value="Unassembled WGS sequence"/>
</dbReference>
<dbReference type="InterPro" id="IPR018062">
    <property type="entry name" value="HTH_AraC-typ_CS"/>
</dbReference>
<dbReference type="OrthoDB" id="9816335at2"/>
<evidence type="ECO:0000256" key="3">
    <source>
        <dbReference type="ARBA" id="ARBA00023163"/>
    </source>
</evidence>
<keyword evidence="1" id="KW-0805">Transcription regulation</keyword>
<gene>
    <name evidence="5" type="ORF">BEI59_23730</name>
    <name evidence="6" type="ORF">BEI63_22065</name>
</gene>
<organism evidence="5 7">
    <name type="scientific">Eisenbergiella tayi</name>
    <dbReference type="NCBI Taxonomy" id="1432052"/>
    <lineage>
        <taxon>Bacteria</taxon>
        <taxon>Bacillati</taxon>
        <taxon>Bacillota</taxon>
        <taxon>Clostridia</taxon>
        <taxon>Lachnospirales</taxon>
        <taxon>Lachnospiraceae</taxon>
        <taxon>Eisenbergiella</taxon>
    </lineage>
</organism>
<keyword evidence="2" id="KW-0238">DNA-binding</keyword>
<proteinExistence type="predicted"/>
<name>A0A1E3UCB4_9FIRM</name>
<dbReference type="SMART" id="SM00342">
    <property type="entry name" value="HTH_ARAC"/>
    <property type="match status" value="1"/>
</dbReference>
<protein>
    <recommendedName>
        <fullName evidence="4">HTH araC/xylS-type domain-containing protein</fullName>
    </recommendedName>
</protein>
<dbReference type="PROSITE" id="PS01124">
    <property type="entry name" value="HTH_ARAC_FAMILY_2"/>
    <property type="match status" value="1"/>
</dbReference>
<evidence type="ECO:0000259" key="4">
    <source>
        <dbReference type="PROSITE" id="PS01124"/>
    </source>
</evidence>
<evidence type="ECO:0000313" key="8">
    <source>
        <dbReference type="Proteomes" id="UP000094869"/>
    </source>
</evidence>
<dbReference type="Gene3D" id="1.10.10.60">
    <property type="entry name" value="Homeodomain-like"/>
    <property type="match status" value="2"/>
</dbReference>
<dbReference type="InterPro" id="IPR014710">
    <property type="entry name" value="RmlC-like_jellyroll"/>
</dbReference>
<dbReference type="SUPFAM" id="SSF51182">
    <property type="entry name" value="RmlC-like cupins"/>
    <property type="match status" value="1"/>
</dbReference>
<dbReference type="GO" id="GO:0003700">
    <property type="term" value="F:DNA-binding transcription factor activity"/>
    <property type="evidence" value="ECO:0007669"/>
    <property type="project" value="InterPro"/>
</dbReference>
<dbReference type="Proteomes" id="UP000094271">
    <property type="component" value="Unassembled WGS sequence"/>
</dbReference>
<evidence type="ECO:0000256" key="1">
    <source>
        <dbReference type="ARBA" id="ARBA00023015"/>
    </source>
</evidence>
<dbReference type="RefSeq" id="WP_009253699.1">
    <property type="nucleotide sequence ID" value="NZ_BAABXS010000001.1"/>
</dbReference>
<reference evidence="5 7" key="2">
    <citation type="submission" date="2016-08" db="EMBL/GenBank/DDBJ databases">
        <authorList>
            <person name="Seilhamer J.J."/>
        </authorList>
    </citation>
    <scope>NUCLEOTIDE SEQUENCE [LARGE SCALE GENOMIC DNA]</scope>
    <source>
        <strain evidence="5 7">NML150140-1</strain>
    </source>
</reference>
<dbReference type="Gene3D" id="2.60.120.10">
    <property type="entry name" value="Jelly Rolls"/>
    <property type="match status" value="1"/>
</dbReference>
<accession>A0A1E3UCB4</accession>
<keyword evidence="3" id="KW-0804">Transcription</keyword>
<dbReference type="EMBL" id="MEHD01000036">
    <property type="protein sequence ID" value="ODR49813.1"/>
    <property type="molecule type" value="Genomic_DNA"/>
</dbReference>
<dbReference type="AlphaFoldDB" id="A0A1E3UCB4"/>
<keyword evidence="8" id="KW-1185">Reference proteome</keyword>
<evidence type="ECO:0000256" key="2">
    <source>
        <dbReference type="ARBA" id="ARBA00023125"/>
    </source>
</evidence>
<dbReference type="EMBL" id="MEHA01000021">
    <property type="protein sequence ID" value="ODR47033.1"/>
    <property type="molecule type" value="Genomic_DNA"/>
</dbReference>
<dbReference type="PANTHER" id="PTHR43280">
    <property type="entry name" value="ARAC-FAMILY TRANSCRIPTIONAL REGULATOR"/>
    <property type="match status" value="1"/>
</dbReference>
<dbReference type="GO" id="GO:0043565">
    <property type="term" value="F:sequence-specific DNA binding"/>
    <property type="evidence" value="ECO:0007669"/>
    <property type="project" value="InterPro"/>
</dbReference>
<dbReference type="PROSITE" id="PS00041">
    <property type="entry name" value="HTH_ARAC_FAMILY_1"/>
    <property type="match status" value="1"/>
</dbReference>
<sequence length="349" mass="41021">MEEIFIKWKRYVLDHAEEFRIEDENLSSSEYYVGNTKVCLYSGNPVFNAGMWLQLENHQLRIYVRNDEGEKVIWRSFTDGQMEGPVHQHDFVEIGYVVQGCSAQSFFGKDHVFRQGEFWLVDRHCFHSDKYSTENLFTVYIGIPSEVFDSAFVACIGNTEIQRFLSLALLEQKRTKQFLHFVPRGKMAEGGALMEQLLCEIIEQRVGFYDISKGLLARLLRTLSLDYAFMLTSQEKQKVNDLLFCEVEKYISNNYRTVTIQELVEHFHYNEDYYNRLIKKYSGCTYSEYVKNVRLTEAEKLLRNTELSVEQIAVMSGYQSRGSFYHMFVEKNGMTPAKYRNTERNKLTI</sequence>
<dbReference type="InterPro" id="IPR009057">
    <property type="entry name" value="Homeodomain-like_sf"/>
</dbReference>
<reference evidence="6 8" key="1">
    <citation type="submission" date="2016-08" db="EMBL/GenBank/DDBJ databases">
        <title>Characterization of Isolates of Eisenbergiella tayi Derived from Blood Cultures, Using Whole Genome Sequencing.</title>
        <authorList>
            <person name="Bernier A.-M."/>
            <person name="Burdz T."/>
            <person name="Wiebe D."/>
            <person name="Bernard K."/>
        </authorList>
    </citation>
    <scope>NUCLEOTIDE SEQUENCE [LARGE SCALE GENOMIC DNA]</scope>
    <source>
        <strain evidence="6 8">NML120146</strain>
    </source>
</reference>
<feature type="domain" description="HTH araC/xylS-type" evidence="4">
    <location>
        <begin position="245"/>
        <end position="342"/>
    </location>
</feature>
<dbReference type="PANTHER" id="PTHR43280:SF2">
    <property type="entry name" value="HTH-TYPE TRANSCRIPTIONAL REGULATOR EXSA"/>
    <property type="match status" value="1"/>
</dbReference>
<evidence type="ECO:0000313" key="5">
    <source>
        <dbReference type="EMBL" id="ODR47033.1"/>
    </source>
</evidence>
<evidence type="ECO:0000313" key="6">
    <source>
        <dbReference type="EMBL" id="ODR49813.1"/>
    </source>
</evidence>
<dbReference type="InterPro" id="IPR018060">
    <property type="entry name" value="HTH_AraC"/>
</dbReference>
<dbReference type="SUPFAM" id="SSF46689">
    <property type="entry name" value="Homeodomain-like"/>
    <property type="match status" value="1"/>
</dbReference>
<dbReference type="InterPro" id="IPR011051">
    <property type="entry name" value="RmlC_Cupin_sf"/>
</dbReference>
<dbReference type="Pfam" id="PF12833">
    <property type="entry name" value="HTH_18"/>
    <property type="match status" value="1"/>
</dbReference>
<comment type="caution">
    <text evidence="5">The sequence shown here is derived from an EMBL/GenBank/DDBJ whole genome shotgun (WGS) entry which is preliminary data.</text>
</comment>
<evidence type="ECO:0000313" key="7">
    <source>
        <dbReference type="Proteomes" id="UP000094271"/>
    </source>
</evidence>